<keyword evidence="2" id="KW-1185">Reference proteome</keyword>
<sequence>MLAQFHLKVAFGDSSDDEHLADRETSVVGDSTKAVWERVGKINGLWFCRNFLSVHHQSDLLSAILDSTPLSYYFKEKMPMDLTYKGWFVQESINQAMRFGDLPSWATELSDLILESVESVYLPVLPADLLWREPLCSTSSFSIYTNQDIAIAPYETSEDEIFAYMIRSNMKSNHEVYAILKGKDLIQFESLDMVVIHEVLLWEQENNESNGQEKEQCRSTRCLVAKRPGVLAGEATATKVTD</sequence>
<reference evidence="1 2" key="1">
    <citation type="submission" date="2020-02" db="EMBL/GenBank/DDBJ databases">
        <authorList>
            <person name="Ma Q."/>
            <person name="Huang Y."/>
            <person name="Song X."/>
            <person name="Pei D."/>
        </authorList>
    </citation>
    <scope>NUCLEOTIDE SEQUENCE [LARGE SCALE GENOMIC DNA]</scope>
    <source>
        <strain evidence="1">Sxm20200214</strain>
        <tissue evidence="1">Leaf</tissue>
    </source>
</reference>
<evidence type="ECO:0000313" key="2">
    <source>
        <dbReference type="Proteomes" id="UP000886595"/>
    </source>
</evidence>
<dbReference type="OrthoDB" id="412814at2759"/>
<protein>
    <submittedName>
        <fullName evidence="1">Uncharacterized protein</fullName>
    </submittedName>
</protein>
<dbReference type="Proteomes" id="UP000886595">
    <property type="component" value="Unassembled WGS sequence"/>
</dbReference>
<comment type="caution">
    <text evidence="1">The sequence shown here is derived from an EMBL/GenBank/DDBJ whole genome shotgun (WGS) entry which is preliminary data.</text>
</comment>
<gene>
    <name evidence="1" type="ORF">Bca52824_010828</name>
</gene>
<dbReference type="AlphaFoldDB" id="A0A8X7WF57"/>
<evidence type="ECO:0000313" key="1">
    <source>
        <dbReference type="EMBL" id="KAG2328100.1"/>
    </source>
</evidence>
<accession>A0A8X7WF57</accession>
<organism evidence="1 2">
    <name type="scientific">Brassica carinata</name>
    <name type="common">Ethiopian mustard</name>
    <name type="synonym">Abyssinian cabbage</name>
    <dbReference type="NCBI Taxonomy" id="52824"/>
    <lineage>
        <taxon>Eukaryota</taxon>
        <taxon>Viridiplantae</taxon>
        <taxon>Streptophyta</taxon>
        <taxon>Embryophyta</taxon>
        <taxon>Tracheophyta</taxon>
        <taxon>Spermatophyta</taxon>
        <taxon>Magnoliopsida</taxon>
        <taxon>eudicotyledons</taxon>
        <taxon>Gunneridae</taxon>
        <taxon>Pentapetalae</taxon>
        <taxon>rosids</taxon>
        <taxon>malvids</taxon>
        <taxon>Brassicales</taxon>
        <taxon>Brassicaceae</taxon>
        <taxon>Brassiceae</taxon>
        <taxon>Brassica</taxon>
    </lineage>
</organism>
<dbReference type="EMBL" id="JAAMPC010000002">
    <property type="protein sequence ID" value="KAG2328100.1"/>
    <property type="molecule type" value="Genomic_DNA"/>
</dbReference>
<name>A0A8X7WF57_BRACI</name>
<proteinExistence type="predicted"/>